<protein>
    <recommendedName>
        <fullName evidence="3">AMP-dependent synthetase/ligase domain-containing protein</fullName>
    </recommendedName>
</protein>
<dbReference type="InterPro" id="IPR000873">
    <property type="entry name" value="AMP-dep_synth/lig_dom"/>
</dbReference>
<dbReference type="Pfam" id="PF00501">
    <property type="entry name" value="AMP-binding"/>
    <property type="match status" value="1"/>
</dbReference>
<dbReference type="SUPFAM" id="SSF56801">
    <property type="entry name" value="Acetyl-CoA synthetase-like"/>
    <property type="match status" value="1"/>
</dbReference>
<dbReference type="EMBL" id="UINC01031080">
    <property type="protein sequence ID" value="SVB16553.1"/>
    <property type="molecule type" value="Genomic_DNA"/>
</dbReference>
<feature type="non-terminal residue" evidence="4">
    <location>
        <position position="307"/>
    </location>
</feature>
<reference evidence="4" key="1">
    <citation type="submission" date="2018-05" db="EMBL/GenBank/DDBJ databases">
        <authorList>
            <person name="Lanie J.A."/>
            <person name="Ng W.-L."/>
            <person name="Kazmierczak K.M."/>
            <person name="Andrzejewski T.M."/>
            <person name="Davidsen T.M."/>
            <person name="Wayne K.J."/>
            <person name="Tettelin H."/>
            <person name="Glass J.I."/>
            <person name="Rusch D."/>
            <person name="Podicherti R."/>
            <person name="Tsui H.-C.T."/>
            <person name="Winkler M.E."/>
        </authorList>
    </citation>
    <scope>NUCLEOTIDE SEQUENCE</scope>
</reference>
<sequence>VLDHGAKQYPDRVFAVFPETHTKVTWGEQRQTAARLRPHLTNSGVSDGEAVGMLMANGRTALELFLGCMYSRRVSLMLNTVAGIDSLGYVIRHSGIRHLFADDGHADLASAAVIASGQQVKVHRVAGDSGLQLPDSQNHQDADPPRSADDALLIYTSGTTGRPKGVIHTHASLLAGGANTCSAHHLSNSDRALCVLPLCHINGQVVTVMAPLVSGSSVVMPRKFSTQRFWSWVVKEDCTWFSVVPTMISYLLATEEATQQITESQLSNVRFGRSASAPLAPAVHKAFIARFGIPMVETMGITETAAQ</sequence>
<proteinExistence type="inferred from homology"/>
<dbReference type="PANTHER" id="PTHR43201:SF5">
    <property type="entry name" value="MEDIUM-CHAIN ACYL-COA LIGASE ACSF2, MITOCHONDRIAL"/>
    <property type="match status" value="1"/>
</dbReference>
<feature type="domain" description="AMP-dependent synthetase/ligase" evidence="3">
    <location>
        <begin position="3"/>
        <end position="306"/>
    </location>
</feature>
<evidence type="ECO:0000313" key="4">
    <source>
        <dbReference type="EMBL" id="SVB16553.1"/>
    </source>
</evidence>
<dbReference type="GO" id="GO:0031956">
    <property type="term" value="F:medium-chain fatty acid-CoA ligase activity"/>
    <property type="evidence" value="ECO:0007669"/>
    <property type="project" value="TreeGrafter"/>
</dbReference>
<evidence type="ECO:0000256" key="1">
    <source>
        <dbReference type="ARBA" id="ARBA00006432"/>
    </source>
</evidence>
<dbReference type="PANTHER" id="PTHR43201">
    <property type="entry name" value="ACYL-COA SYNTHETASE"/>
    <property type="match status" value="1"/>
</dbReference>
<accession>A0A382BU09</accession>
<dbReference type="AlphaFoldDB" id="A0A382BU09"/>
<name>A0A382BU09_9ZZZZ</name>
<evidence type="ECO:0000259" key="3">
    <source>
        <dbReference type="Pfam" id="PF00501"/>
    </source>
</evidence>
<organism evidence="4">
    <name type="scientific">marine metagenome</name>
    <dbReference type="NCBI Taxonomy" id="408172"/>
    <lineage>
        <taxon>unclassified sequences</taxon>
        <taxon>metagenomes</taxon>
        <taxon>ecological metagenomes</taxon>
    </lineage>
</organism>
<dbReference type="PROSITE" id="PS00455">
    <property type="entry name" value="AMP_BINDING"/>
    <property type="match status" value="1"/>
</dbReference>
<dbReference type="GO" id="GO:0006631">
    <property type="term" value="P:fatty acid metabolic process"/>
    <property type="evidence" value="ECO:0007669"/>
    <property type="project" value="TreeGrafter"/>
</dbReference>
<gene>
    <name evidence="4" type="ORF">METZ01_LOCUS169407</name>
</gene>
<feature type="non-terminal residue" evidence="4">
    <location>
        <position position="1"/>
    </location>
</feature>
<comment type="similarity">
    <text evidence="1">Belongs to the ATP-dependent AMP-binding enzyme family.</text>
</comment>
<dbReference type="Gene3D" id="3.40.50.12780">
    <property type="entry name" value="N-terminal domain of ligase-like"/>
    <property type="match status" value="1"/>
</dbReference>
<dbReference type="InterPro" id="IPR042099">
    <property type="entry name" value="ANL_N_sf"/>
</dbReference>
<evidence type="ECO:0000256" key="2">
    <source>
        <dbReference type="ARBA" id="ARBA00022598"/>
    </source>
</evidence>
<keyword evidence="2" id="KW-0436">Ligase</keyword>
<dbReference type="InterPro" id="IPR020845">
    <property type="entry name" value="AMP-binding_CS"/>
</dbReference>